<protein>
    <submittedName>
        <fullName evidence="1">Uncharacterized protein</fullName>
    </submittedName>
</protein>
<proteinExistence type="predicted"/>
<dbReference type="AlphaFoldDB" id="A0AAD5LHM8"/>
<evidence type="ECO:0000313" key="1">
    <source>
        <dbReference type="EMBL" id="KAJ0398458.1"/>
    </source>
</evidence>
<reference evidence="1" key="1">
    <citation type="submission" date="2021-12" db="EMBL/GenBank/DDBJ databases">
        <title>Prjna785345.</title>
        <authorList>
            <person name="Rujirawat T."/>
            <person name="Krajaejun T."/>
        </authorList>
    </citation>
    <scope>NUCLEOTIDE SEQUENCE</scope>
    <source>
        <strain evidence="1">Pi057C3</strain>
    </source>
</reference>
<dbReference type="EMBL" id="JAKCXM010000215">
    <property type="protein sequence ID" value="KAJ0398458.1"/>
    <property type="molecule type" value="Genomic_DNA"/>
</dbReference>
<accession>A0AAD5LHM8</accession>
<keyword evidence="2" id="KW-1185">Reference proteome</keyword>
<gene>
    <name evidence="1" type="ORF">P43SY_006182</name>
</gene>
<organism evidence="1 2">
    <name type="scientific">Pythium insidiosum</name>
    <name type="common">Pythiosis disease agent</name>
    <dbReference type="NCBI Taxonomy" id="114742"/>
    <lineage>
        <taxon>Eukaryota</taxon>
        <taxon>Sar</taxon>
        <taxon>Stramenopiles</taxon>
        <taxon>Oomycota</taxon>
        <taxon>Peronosporomycetes</taxon>
        <taxon>Pythiales</taxon>
        <taxon>Pythiaceae</taxon>
        <taxon>Pythium</taxon>
    </lineage>
</organism>
<dbReference type="Proteomes" id="UP001209570">
    <property type="component" value="Unassembled WGS sequence"/>
</dbReference>
<evidence type="ECO:0000313" key="2">
    <source>
        <dbReference type="Proteomes" id="UP001209570"/>
    </source>
</evidence>
<sequence length="257" mass="27149">MTSMSTPPPLLAPSVLLAFDDFSLAGSHLLRHASVAGGRGEPQELSAKSGVSATLAERIRVCHYRLQPDSARAELSTVVVESAALLQRDGGVDGAALWELADAVASLLSAADVRELTVVASLHLPDAKPRPAPLDNVYFARVVAAAAVDAAAPSLFDGSAFATLDAQWELKDALLARLLHLLRVDHSVATAVLLAKGFRPGRDGAGTRDALATLELALQRYTRGLVAFDRQAASRDAALTQRARPPQHSPELALLYQ</sequence>
<name>A0AAD5LHM8_PYTIN</name>
<comment type="caution">
    <text evidence="1">The sequence shown here is derived from an EMBL/GenBank/DDBJ whole genome shotgun (WGS) entry which is preliminary data.</text>
</comment>